<evidence type="ECO:0000313" key="1">
    <source>
        <dbReference type="EMBL" id="SDE81980.1"/>
    </source>
</evidence>
<dbReference type="Proteomes" id="UP000198994">
    <property type="component" value="Unassembled WGS sequence"/>
</dbReference>
<proteinExistence type="predicted"/>
<reference evidence="2" key="1">
    <citation type="submission" date="2016-10" db="EMBL/GenBank/DDBJ databases">
        <authorList>
            <person name="Varghese N."/>
            <person name="Submissions S."/>
        </authorList>
    </citation>
    <scope>NUCLEOTIDE SEQUENCE [LARGE SCALE GENOMIC DNA]</scope>
    <source>
        <strain evidence="2">DSM 10146</strain>
    </source>
</reference>
<name>A0A1G7G1L3_9RHOB</name>
<evidence type="ECO:0000313" key="2">
    <source>
        <dbReference type="Proteomes" id="UP000198994"/>
    </source>
</evidence>
<sequence length="91" mass="9947">MVVLALTTAPASMGPWVGNIRVVDPSRHPGERRLDRIWVLVGAIAALSHKGVGIRPEQRFGNRNRSAAKGISIPARLVAELREITNLPEDF</sequence>
<protein>
    <submittedName>
        <fullName evidence="1">Uncharacterized protein</fullName>
    </submittedName>
</protein>
<dbReference type="AlphaFoldDB" id="A0A1G7G1L3"/>
<organism evidence="1 2">
    <name type="scientific">Salipiger thiooxidans</name>
    <dbReference type="NCBI Taxonomy" id="282683"/>
    <lineage>
        <taxon>Bacteria</taxon>
        <taxon>Pseudomonadati</taxon>
        <taxon>Pseudomonadota</taxon>
        <taxon>Alphaproteobacteria</taxon>
        <taxon>Rhodobacterales</taxon>
        <taxon>Roseobacteraceae</taxon>
        <taxon>Salipiger</taxon>
    </lineage>
</organism>
<dbReference type="EMBL" id="FNAV01000008">
    <property type="protein sequence ID" value="SDE81980.1"/>
    <property type="molecule type" value="Genomic_DNA"/>
</dbReference>
<gene>
    <name evidence="1" type="ORF">SAMN04488105_10854</name>
</gene>
<accession>A0A1G7G1L3</accession>
<dbReference type="STRING" id="282683.SAMN04488105_10854"/>
<keyword evidence="2" id="KW-1185">Reference proteome</keyword>